<protein>
    <submittedName>
        <fullName evidence="1">DP-EP family protein</fullName>
    </submittedName>
</protein>
<proteinExistence type="predicted"/>
<keyword evidence="2" id="KW-1185">Reference proteome</keyword>
<evidence type="ECO:0000313" key="2">
    <source>
        <dbReference type="Proteomes" id="UP000316416"/>
    </source>
</evidence>
<dbReference type="Pfam" id="PF08985">
    <property type="entry name" value="DP-EP"/>
    <property type="match status" value="1"/>
</dbReference>
<dbReference type="InterPro" id="IPR015078">
    <property type="entry name" value="DP-EP"/>
</dbReference>
<sequence>MGSSNELDTHEVMVSVVKEGADFKFSFTPELVEVHEKECRVVYKFDKSNTFGLMFAGAVFPQTQEYEAKLININGILEDIKSVKIKGVGDKLVIKNKNKKHGLIGFNLLLCTKDGACYKSQDPQINNSPKL</sequence>
<accession>A0ABX6V9N2</accession>
<evidence type="ECO:0000313" key="1">
    <source>
        <dbReference type="EMBL" id="QPG59331.1"/>
    </source>
</evidence>
<dbReference type="Gene3D" id="2.60.40.420">
    <property type="entry name" value="Cupredoxins - blue copper proteins"/>
    <property type="match status" value="1"/>
</dbReference>
<dbReference type="InterPro" id="IPR008972">
    <property type="entry name" value="Cupredoxin"/>
</dbReference>
<reference evidence="1" key="1">
    <citation type="submission" date="2021-07" db="EMBL/GenBank/DDBJ databases">
        <title>Shewanella sp. YLB-07 whole genome sequence.</title>
        <authorList>
            <person name="Yu L."/>
        </authorList>
    </citation>
    <scope>NUCLEOTIDE SEQUENCE</scope>
    <source>
        <strain evidence="1">YLB-08</strain>
    </source>
</reference>
<dbReference type="RefSeq" id="WP_142871579.1">
    <property type="nucleotide sequence ID" value="NZ_CP045503.2"/>
</dbReference>
<dbReference type="EMBL" id="CP045503">
    <property type="protein sequence ID" value="QPG59331.1"/>
    <property type="molecule type" value="Genomic_DNA"/>
</dbReference>
<name>A0ABX6V9N2_9GAMM</name>
<gene>
    <name evidence="1" type="ORF">FM038_019545</name>
</gene>
<organism evidence="1 2">
    <name type="scientific">Shewanella eurypsychrophilus</name>
    <dbReference type="NCBI Taxonomy" id="2593656"/>
    <lineage>
        <taxon>Bacteria</taxon>
        <taxon>Pseudomonadati</taxon>
        <taxon>Pseudomonadota</taxon>
        <taxon>Gammaproteobacteria</taxon>
        <taxon>Alteromonadales</taxon>
        <taxon>Shewanellaceae</taxon>
        <taxon>Shewanella</taxon>
    </lineage>
</organism>
<dbReference type="SUPFAM" id="SSF49503">
    <property type="entry name" value="Cupredoxins"/>
    <property type="match status" value="1"/>
</dbReference>
<dbReference type="Proteomes" id="UP000316416">
    <property type="component" value="Chromosome"/>
</dbReference>